<dbReference type="InterPro" id="IPR028939">
    <property type="entry name" value="P5C_Rdtase_cat_N"/>
</dbReference>
<comment type="caution">
    <text evidence="12">The sequence shown here is derived from an EMBL/GenBank/DDBJ whole genome shotgun (WGS) entry which is preliminary data.</text>
</comment>
<dbReference type="GO" id="GO:0005737">
    <property type="term" value="C:cytoplasm"/>
    <property type="evidence" value="ECO:0007669"/>
    <property type="project" value="UniProtKB-SubCell"/>
</dbReference>
<dbReference type="InterPro" id="IPR000304">
    <property type="entry name" value="Pyrroline-COOH_reductase"/>
</dbReference>
<evidence type="ECO:0000313" key="12">
    <source>
        <dbReference type="EMBL" id="GIP15078.1"/>
    </source>
</evidence>
<feature type="binding site" evidence="8">
    <location>
        <begin position="83"/>
        <end position="86"/>
    </location>
    <ligand>
        <name>NADP(+)</name>
        <dbReference type="ChEBI" id="CHEBI:58349"/>
    </ligand>
</feature>
<evidence type="ECO:0000256" key="1">
    <source>
        <dbReference type="ARBA" id="ARBA00005525"/>
    </source>
</evidence>
<comment type="similarity">
    <text evidence="1 6 9">Belongs to the pyrroline-5-carboxylate reductase family.</text>
</comment>
<feature type="binding site" evidence="8">
    <location>
        <position position="70"/>
    </location>
    <ligand>
        <name>NADPH</name>
        <dbReference type="ChEBI" id="CHEBI:57783"/>
    </ligand>
</feature>
<dbReference type="GO" id="GO:0004735">
    <property type="term" value="F:pyrroline-5-carboxylate reductase activity"/>
    <property type="evidence" value="ECO:0007669"/>
    <property type="project" value="UniProtKB-UniRule"/>
</dbReference>
<comment type="catalytic activity">
    <reaction evidence="6 9">
        <text>L-proline + NADP(+) = (S)-1-pyrroline-5-carboxylate + NADPH + 2 H(+)</text>
        <dbReference type="Rhea" id="RHEA:14109"/>
        <dbReference type="ChEBI" id="CHEBI:15378"/>
        <dbReference type="ChEBI" id="CHEBI:17388"/>
        <dbReference type="ChEBI" id="CHEBI:57783"/>
        <dbReference type="ChEBI" id="CHEBI:58349"/>
        <dbReference type="ChEBI" id="CHEBI:60039"/>
        <dbReference type="EC" id="1.5.1.2"/>
    </reaction>
</comment>
<accession>A0A919YQG5</accession>
<dbReference type="PANTHER" id="PTHR11645:SF49">
    <property type="entry name" value="PYRROLINE-5-CARBOXYLATE REDUCTASE 1"/>
    <property type="match status" value="1"/>
</dbReference>
<evidence type="ECO:0000256" key="5">
    <source>
        <dbReference type="ARBA" id="ARBA00058118"/>
    </source>
</evidence>
<evidence type="ECO:0000256" key="6">
    <source>
        <dbReference type="HAMAP-Rule" id="MF_01925"/>
    </source>
</evidence>
<keyword evidence="6" id="KW-0963">Cytoplasm</keyword>
<dbReference type="PIRSF" id="PIRSF000193">
    <property type="entry name" value="Pyrrol-5-carb_rd"/>
    <property type="match status" value="1"/>
</dbReference>
<keyword evidence="3 6" id="KW-0521">NADP</keyword>
<protein>
    <recommendedName>
        <fullName evidence="6 7">Pyrroline-5-carboxylate reductase</fullName>
        <shortName evidence="6">P5C reductase</shortName>
        <shortName evidence="6">P5CR</shortName>
        <ecNumber evidence="6 7">1.5.1.2</ecNumber>
    </recommendedName>
    <alternativeName>
        <fullName evidence="6">PCA reductase</fullName>
    </alternativeName>
</protein>
<dbReference type="PROSITE" id="PS00521">
    <property type="entry name" value="P5CR"/>
    <property type="match status" value="1"/>
</dbReference>
<dbReference type="Gene3D" id="1.10.3730.10">
    <property type="entry name" value="ProC C-terminal domain-like"/>
    <property type="match status" value="1"/>
</dbReference>
<dbReference type="RefSeq" id="WP_213513236.1">
    <property type="nucleotide sequence ID" value="NZ_BOSE01000001.1"/>
</dbReference>
<dbReference type="NCBIfam" id="TIGR00112">
    <property type="entry name" value="proC"/>
    <property type="match status" value="1"/>
</dbReference>
<dbReference type="FunFam" id="1.10.3730.10:FF:000001">
    <property type="entry name" value="Pyrroline-5-carboxylate reductase"/>
    <property type="match status" value="1"/>
</dbReference>
<proteinExistence type="inferred from homology"/>
<feature type="domain" description="Pyrroline-5-carboxylate reductase catalytic N-terminal" evidence="10">
    <location>
        <begin position="14"/>
        <end position="112"/>
    </location>
</feature>
<organism evidence="12 13">
    <name type="scientific">Paenibacillus montaniterrae</name>
    <dbReference type="NCBI Taxonomy" id="429341"/>
    <lineage>
        <taxon>Bacteria</taxon>
        <taxon>Bacillati</taxon>
        <taxon>Bacillota</taxon>
        <taxon>Bacilli</taxon>
        <taxon>Bacillales</taxon>
        <taxon>Paenibacillaceae</taxon>
        <taxon>Paenibacillus</taxon>
    </lineage>
</organism>
<comment type="function">
    <text evidence="5 6">Catalyzes the reduction of 1-pyrroline-5-carboxylate (PCA) to L-proline.</text>
</comment>
<keyword evidence="6 9" id="KW-0028">Amino-acid biosynthesis</keyword>
<dbReference type="HAMAP" id="MF_01925">
    <property type="entry name" value="P5C_reductase"/>
    <property type="match status" value="1"/>
</dbReference>
<reference evidence="12" key="1">
    <citation type="submission" date="2021-03" db="EMBL/GenBank/DDBJ databases">
        <title>Antimicrobial resistance genes in bacteria isolated from Japanese honey, and their potential for conferring macrolide and lincosamide resistance in the American foulbrood pathogen Paenibacillus larvae.</title>
        <authorList>
            <person name="Okamoto M."/>
            <person name="Kumagai M."/>
            <person name="Kanamori H."/>
            <person name="Takamatsu D."/>
        </authorList>
    </citation>
    <scope>NUCLEOTIDE SEQUENCE</scope>
    <source>
        <strain evidence="12">J40TS1</strain>
    </source>
</reference>
<evidence type="ECO:0000259" key="11">
    <source>
        <dbReference type="Pfam" id="PF14748"/>
    </source>
</evidence>
<evidence type="ECO:0000256" key="3">
    <source>
        <dbReference type="ARBA" id="ARBA00022857"/>
    </source>
</evidence>
<keyword evidence="13" id="KW-1185">Reference proteome</keyword>
<feature type="domain" description="Pyrroline-5-carboxylate reductase dimerisation" evidence="11">
    <location>
        <begin position="175"/>
        <end position="278"/>
    </location>
</feature>
<dbReference type="Proteomes" id="UP000683139">
    <property type="component" value="Unassembled WGS sequence"/>
</dbReference>
<dbReference type="EMBL" id="BOSE01000001">
    <property type="protein sequence ID" value="GIP15078.1"/>
    <property type="molecule type" value="Genomic_DNA"/>
</dbReference>
<dbReference type="SUPFAM" id="SSF51735">
    <property type="entry name" value="NAD(P)-binding Rossmann-fold domains"/>
    <property type="match status" value="1"/>
</dbReference>
<evidence type="ECO:0000256" key="2">
    <source>
        <dbReference type="ARBA" id="ARBA00022650"/>
    </source>
</evidence>
<dbReference type="PANTHER" id="PTHR11645">
    <property type="entry name" value="PYRROLINE-5-CARBOXYLATE REDUCTASE"/>
    <property type="match status" value="1"/>
</dbReference>
<keyword evidence="2 6" id="KW-0641">Proline biosynthesis</keyword>
<dbReference type="SUPFAM" id="SSF48179">
    <property type="entry name" value="6-phosphogluconate dehydrogenase C-terminal domain-like"/>
    <property type="match status" value="1"/>
</dbReference>
<dbReference type="InterPro" id="IPR036291">
    <property type="entry name" value="NAD(P)-bd_dom_sf"/>
</dbReference>
<gene>
    <name evidence="6 12" type="primary">proC</name>
    <name evidence="12" type="ORF">J40TS1_07200</name>
</gene>
<evidence type="ECO:0000256" key="9">
    <source>
        <dbReference type="RuleBase" id="RU003903"/>
    </source>
</evidence>
<dbReference type="Pfam" id="PF14748">
    <property type="entry name" value="P5CR_dimer"/>
    <property type="match status" value="1"/>
</dbReference>
<sequence>MSGEFSGMLSEQFICFYGAGSMAEAIARGILDKELVSSKHISMLNRSNKERQQQLHLQYGVQTAMQGKSNEQYLQQADIIFLAMKPKDAAAALRGLKPLLKPNQLIISVIAGLSISAIQKLLGSEMAIVRTMPNTSSTIGLGVTGISYSAAVTEQQRFIAETMFDSIGVSLVIDESMQDAVTSISGSGPAYFYYVMESMIAGAEQAGFTREQAELLVTQTALGAATMVQQTQEAPAELRRKVTSPNGTTQAALEAMQAGGLQKAILAGIKRCAERAAEIGRTIEEDI</sequence>
<dbReference type="EC" id="1.5.1.2" evidence="6 7"/>
<dbReference type="InterPro" id="IPR008927">
    <property type="entry name" value="6-PGluconate_DH-like_C_sf"/>
</dbReference>
<dbReference type="InterPro" id="IPR053790">
    <property type="entry name" value="P5CR-like_CS"/>
</dbReference>
<evidence type="ECO:0000256" key="8">
    <source>
        <dbReference type="PIRSR" id="PIRSR000193-1"/>
    </source>
</evidence>
<evidence type="ECO:0000259" key="10">
    <source>
        <dbReference type="Pfam" id="PF03807"/>
    </source>
</evidence>
<dbReference type="AlphaFoldDB" id="A0A919YQG5"/>
<evidence type="ECO:0000256" key="7">
    <source>
        <dbReference type="NCBIfam" id="TIGR00112"/>
    </source>
</evidence>
<dbReference type="Pfam" id="PF03807">
    <property type="entry name" value="F420_oxidored"/>
    <property type="match status" value="1"/>
</dbReference>
<evidence type="ECO:0000256" key="4">
    <source>
        <dbReference type="ARBA" id="ARBA00023002"/>
    </source>
</evidence>
<dbReference type="GO" id="GO:0055129">
    <property type="term" value="P:L-proline biosynthetic process"/>
    <property type="evidence" value="ECO:0007669"/>
    <property type="project" value="UniProtKB-UniRule"/>
</dbReference>
<keyword evidence="4 6" id="KW-0560">Oxidoreductase</keyword>
<comment type="subcellular location">
    <subcellularLocation>
        <location evidence="6">Cytoplasm</location>
    </subcellularLocation>
</comment>
<dbReference type="InterPro" id="IPR029036">
    <property type="entry name" value="P5CR_dimer"/>
</dbReference>
<dbReference type="Gene3D" id="3.40.50.720">
    <property type="entry name" value="NAD(P)-binding Rossmann-like Domain"/>
    <property type="match status" value="1"/>
</dbReference>
<name>A0A919YQG5_9BACL</name>
<comment type="pathway">
    <text evidence="6 9">Amino-acid biosynthesis; L-proline biosynthesis; L-proline from L-glutamate 5-semialdehyde: step 1/1.</text>
</comment>
<comment type="catalytic activity">
    <reaction evidence="6">
        <text>L-proline + NAD(+) = (S)-1-pyrroline-5-carboxylate + NADH + 2 H(+)</text>
        <dbReference type="Rhea" id="RHEA:14105"/>
        <dbReference type="ChEBI" id="CHEBI:15378"/>
        <dbReference type="ChEBI" id="CHEBI:17388"/>
        <dbReference type="ChEBI" id="CHEBI:57540"/>
        <dbReference type="ChEBI" id="CHEBI:57945"/>
        <dbReference type="ChEBI" id="CHEBI:60039"/>
        <dbReference type="EC" id="1.5.1.2"/>
    </reaction>
</comment>
<evidence type="ECO:0000313" key="13">
    <source>
        <dbReference type="Proteomes" id="UP000683139"/>
    </source>
</evidence>